<accession>A0A8S9XEP8</accession>
<dbReference type="OrthoDB" id="6629665at2759"/>
<comment type="caution">
    <text evidence="3">The sequence shown here is derived from an EMBL/GenBank/DDBJ whole genome shotgun (WGS) entry which is preliminary data.</text>
</comment>
<dbReference type="Pfam" id="PF03564">
    <property type="entry name" value="DUF1759"/>
    <property type="match status" value="1"/>
</dbReference>
<dbReference type="Pfam" id="PF18701">
    <property type="entry name" value="DUF5641"/>
    <property type="match status" value="1"/>
</dbReference>
<proteinExistence type="predicted"/>
<dbReference type="AlphaFoldDB" id="A0A8S9XEP8"/>
<dbReference type="InterPro" id="IPR005312">
    <property type="entry name" value="DUF1759"/>
</dbReference>
<feature type="compositionally biased region" description="Acidic residues" evidence="1">
    <location>
        <begin position="556"/>
        <end position="585"/>
    </location>
</feature>
<reference evidence="3" key="1">
    <citation type="journal article" date="2021" name="Mol. Ecol. Resour.">
        <title>Apolygus lucorum genome provides insights into omnivorousness and mesophyll feeding.</title>
        <authorList>
            <person name="Liu Y."/>
            <person name="Liu H."/>
            <person name="Wang H."/>
            <person name="Huang T."/>
            <person name="Liu B."/>
            <person name="Yang B."/>
            <person name="Yin L."/>
            <person name="Li B."/>
            <person name="Zhang Y."/>
            <person name="Zhang S."/>
            <person name="Jiang F."/>
            <person name="Zhang X."/>
            <person name="Ren Y."/>
            <person name="Wang B."/>
            <person name="Wang S."/>
            <person name="Lu Y."/>
            <person name="Wu K."/>
            <person name="Fan W."/>
            <person name="Wang G."/>
        </authorList>
    </citation>
    <scope>NUCLEOTIDE SEQUENCE</scope>
    <source>
        <strain evidence="3">12Hb</strain>
    </source>
</reference>
<name>A0A8S9XEP8_APOLU</name>
<gene>
    <name evidence="3" type="ORF">GE061_015987</name>
</gene>
<keyword evidence="4" id="KW-1185">Reference proteome</keyword>
<organism evidence="3 4">
    <name type="scientific">Apolygus lucorum</name>
    <name type="common">Small green plant bug</name>
    <name type="synonym">Lygocoris lucorum</name>
    <dbReference type="NCBI Taxonomy" id="248454"/>
    <lineage>
        <taxon>Eukaryota</taxon>
        <taxon>Metazoa</taxon>
        <taxon>Ecdysozoa</taxon>
        <taxon>Arthropoda</taxon>
        <taxon>Hexapoda</taxon>
        <taxon>Insecta</taxon>
        <taxon>Pterygota</taxon>
        <taxon>Neoptera</taxon>
        <taxon>Paraneoptera</taxon>
        <taxon>Hemiptera</taxon>
        <taxon>Heteroptera</taxon>
        <taxon>Panheteroptera</taxon>
        <taxon>Cimicomorpha</taxon>
        <taxon>Miridae</taxon>
        <taxon>Mirini</taxon>
        <taxon>Apolygus</taxon>
    </lineage>
</organism>
<protein>
    <recommendedName>
        <fullName evidence="2">DUF5641 domain-containing protein</fullName>
    </recommendedName>
</protein>
<sequence length="621" mass="70445">MTEEVKKEYSILCASRKQLRRLATNSHASVMELFKMDKRGKVTEIPSEDEFDAKFIIAADRFDRLFQVDSQVSELIFQLNLTERELDADFDSTAEYRDKWLDLNQRKLKLYKVEPPPSENGSQNTVLTKKSRSLKLFKLEPKKYDGSLQGWIGFWAMFRTIHEDKDLDLEKKFLYLLQLTKEGSPARELLDSFPPSAQNYPKAIETLTNRFGRTDMLVELYVRELLKLVLVQATGSAKLSLSSLYDRLETQLRALESLGVVKDNFSNMLLPLVESSLPDTVLRHWERVRTSKAYQEDTPGFQGRLDELLMFLRKEVESEERLALARGTFSAADSPNVIHPKTRSIKKDSSKENSTVSTPTAAGLVNLKASPNEKTICQAIPGPPHGPWLCELKQRGIQLSDQGEGPVDVLIGADVAGKIWTGRRIVLKCGLVAMETVLGWTLMDFEHIDSSSVERRFQWRNETKQNLHLRFRTEYLGQLKLSTDSFKKTRKPMVGELVLVGSDNKKRIDWPLAIVEELIEGPDGNCRVVKLRTTDGILTRAIQKIYPLEIPLAEDSGDVQDSDEVEEVNSDGPDDDVQPDLEDGPSEVQVKTSDGSLPRKIVREVKTQCGRKVKLPVKFCD</sequence>
<evidence type="ECO:0000313" key="4">
    <source>
        <dbReference type="Proteomes" id="UP000466442"/>
    </source>
</evidence>
<evidence type="ECO:0000256" key="1">
    <source>
        <dbReference type="SAM" id="MobiDB-lite"/>
    </source>
</evidence>
<dbReference type="Proteomes" id="UP000466442">
    <property type="component" value="Unassembled WGS sequence"/>
</dbReference>
<feature type="region of interest" description="Disordered" evidence="1">
    <location>
        <begin position="336"/>
        <end position="359"/>
    </location>
</feature>
<dbReference type="EMBL" id="WIXP02000007">
    <property type="protein sequence ID" value="KAF6207540.1"/>
    <property type="molecule type" value="Genomic_DNA"/>
</dbReference>
<feature type="region of interest" description="Disordered" evidence="1">
    <location>
        <begin position="556"/>
        <end position="595"/>
    </location>
</feature>
<dbReference type="InterPro" id="IPR040676">
    <property type="entry name" value="DUF5641"/>
</dbReference>
<evidence type="ECO:0000313" key="3">
    <source>
        <dbReference type="EMBL" id="KAF6207540.1"/>
    </source>
</evidence>
<evidence type="ECO:0000259" key="2">
    <source>
        <dbReference type="Pfam" id="PF18701"/>
    </source>
</evidence>
<dbReference type="PANTHER" id="PTHR47331">
    <property type="entry name" value="PHD-TYPE DOMAIN-CONTAINING PROTEIN"/>
    <property type="match status" value="1"/>
</dbReference>
<feature type="domain" description="DUF5641" evidence="2">
    <location>
        <begin position="456"/>
        <end position="548"/>
    </location>
</feature>